<comment type="caution">
    <text evidence="2">The sequence shown here is derived from an EMBL/GenBank/DDBJ whole genome shotgun (WGS) entry which is preliminary data.</text>
</comment>
<dbReference type="Proteomes" id="UP000450917">
    <property type="component" value="Unassembled WGS sequence"/>
</dbReference>
<accession>A0A7X3CSL1</accession>
<protein>
    <submittedName>
        <fullName evidence="2">Uncharacterized protein</fullName>
    </submittedName>
</protein>
<dbReference type="AlphaFoldDB" id="A0A7X3CSL1"/>
<dbReference type="NCBIfam" id="NF041644">
    <property type="entry name" value="CBO0543_fam"/>
    <property type="match status" value="1"/>
</dbReference>
<gene>
    <name evidence="2" type="ORF">GNP93_14705</name>
</gene>
<organism evidence="2 3">
    <name type="scientific">Paenibacillus validus</name>
    <dbReference type="NCBI Taxonomy" id="44253"/>
    <lineage>
        <taxon>Bacteria</taxon>
        <taxon>Bacillati</taxon>
        <taxon>Bacillota</taxon>
        <taxon>Bacilli</taxon>
        <taxon>Bacillales</taxon>
        <taxon>Paenibacillaceae</taxon>
        <taxon>Paenibacillus</taxon>
    </lineage>
</organism>
<feature type="transmembrane region" description="Helical" evidence="1">
    <location>
        <begin position="130"/>
        <end position="152"/>
    </location>
</feature>
<keyword evidence="3" id="KW-1185">Reference proteome</keyword>
<sequence>MYWLERLILITVVMISFGIIWLIPKEQRLKANFVFLFAGLPAWILGLLVVELGLIEYPVRELHQVNRTSLIFEYLALPVLCALFTARYPEGAPVWKRIGYYVLFCSALTIAEYMIQKYTLLIRYVRLWDWYWTFVSEAFVFWLTRRAAVLFFKDRKPVKPVK</sequence>
<feature type="transmembrane region" description="Helical" evidence="1">
    <location>
        <begin position="70"/>
        <end position="86"/>
    </location>
</feature>
<reference evidence="2 3" key="1">
    <citation type="submission" date="2019-11" db="EMBL/GenBank/DDBJ databases">
        <title>Draft genome sequences of five Paenibacillus species of dairy origin.</title>
        <authorList>
            <person name="Olajide A.M."/>
            <person name="Chen S."/>
            <person name="Lapointe G."/>
        </authorList>
    </citation>
    <scope>NUCLEOTIDE SEQUENCE [LARGE SCALE GENOMIC DNA]</scope>
    <source>
        <strain evidence="2 3">2CS3</strain>
    </source>
</reference>
<keyword evidence="1" id="KW-0812">Transmembrane</keyword>
<dbReference type="InterPro" id="IPR048147">
    <property type="entry name" value="CBO0543-like"/>
</dbReference>
<keyword evidence="1" id="KW-0472">Membrane</keyword>
<dbReference type="RefSeq" id="WP_127605094.1">
    <property type="nucleotide sequence ID" value="NZ_JARTHJ010000022.1"/>
</dbReference>
<evidence type="ECO:0000313" key="3">
    <source>
        <dbReference type="Proteomes" id="UP000450917"/>
    </source>
</evidence>
<feature type="transmembrane region" description="Helical" evidence="1">
    <location>
        <begin position="6"/>
        <end position="24"/>
    </location>
</feature>
<evidence type="ECO:0000256" key="1">
    <source>
        <dbReference type="SAM" id="Phobius"/>
    </source>
</evidence>
<dbReference type="EMBL" id="WNZX01000011">
    <property type="protein sequence ID" value="MUG71920.1"/>
    <property type="molecule type" value="Genomic_DNA"/>
</dbReference>
<evidence type="ECO:0000313" key="2">
    <source>
        <dbReference type="EMBL" id="MUG71920.1"/>
    </source>
</evidence>
<name>A0A7X3CSL1_9BACL</name>
<keyword evidence="1" id="KW-1133">Transmembrane helix</keyword>
<proteinExistence type="predicted"/>
<feature type="transmembrane region" description="Helical" evidence="1">
    <location>
        <begin position="31"/>
        <end position="50"/>
    </location>
</feature>
<feature type="transmembrane region" description="Helical" evidence="1">
    <location>
        <begin position="98"/>
        <end position="115"/>
    </location>
</feature>